<evidence type="ECO:0000259" key="1">
    <source>
        <dbReference type="PROSITE" id="PS50943"/>
    </source>
</evidence>
<comment type="caution">
    <text evidence="2">The sequence shown here is derived from an EMBL/GenBank/DDBJ whole genome shotgun (WGS) entry which is preliminary data.</text>
</comment>
<dbReference type="Gene3D" id="3.30.450.180">
    <property type="match status" value="1"/>
</dbReference>
<protein>
    <submittedName>
        <fullName evidence="2">Helix-turn-helix transcriptional regulator</fullName>
    </submittedName>
</protein>
<dbReference type="SUPFAM" id="SSF47413">
    <property type="entry name" value="lambda repressor-like DNA-binding domains"/>
    <property type="match status" value="1"/>
</dbReference>
<gene>
    <name evidence="2" type="ORF">ACFO8L_15940</name>
</gene>
<evidence type="ECO:0000313" key="3">
    <source>
        <dbReference type="Proteomes" id="UP001595891"/>
    </source>
</evidence>
<dbReference type="InterPro" id="IPR041413">
    <property type="entry name" value="MLTR_LBD"/>
</dbReference>
<reference evidence="3" key="1">
    <citation type="journal article" date="2019" name="Int. J. Syst. Evol. Microbiol.">
        <title>The Global Catalogue of Microorganisms (GCM) 10K type strain sequencing project: providing services to taxonomists for standard genome sequencing and annotation.</title>
        <authorList>
            <consortium name="The Broad Institute Genomics Platform"/>
            <consortium name="The Broad Institute Genome Sequencing Center for Infectious Disease"/>
            <person name="Wu L."/>
            <person name="Ma J."/>
        </authorList>
    </citation>
    <scope>NUCLEOTIDE SEQUENCE [LARGE SCALE GENOMIC DNA]</scope>
    <source>
        <strain evidence="3">CCUG 49560</strain>
    </source>
</reference>
<dbReference type="SMART" id="SM00530">
    <property type="entry name" value="HTH_XRE"/>
    <property type="match status" value="1"/>
</dbReference>
<dbReference type="EMBL" id="JBHSFN010000009">
    <property type="protein sequence ID" value="MFC4587586.1"/>
    <property type="molecule type" value="Genomic_DNA"/>
</dbReference>
<proteinExistence type="predicted"/>
<dbReference type="Pfam" id="PF13560">
    <property type="entry name" value="HTH_31"/>
    <property type="match status" value="1"/>
</dbReference>
<accession>A0ABV9EDI2</accession>
<dbReference type="InterPro" id="IPR010982">
    <property type="entry name" value="Lambda_DNA-bd_dom_sf"/>
</dbReference>
<dbReference type="Pfam" id="PF17765">
    <property type="entry name" value="MLTR_LBD"/>
    <property type="match status" value="1"/>
</dbReference>
<dbReference type="PROSITE" id="PS50943">
    <property type="entry name" value="HTH_CROC1"/>
    <property type="match status" value="1"/>
</dbReference>
<dbReference type="CDD" id="cd00093">
    <property type="entry name" value="HTH_XRE"/>
    <property type="match status" value="1"/>
</dbReference>
<sequence length="287" mass="32013">MATGSELGEYLRIRRERLRPGDVGLPSGVRRRVPGLRREEVALLAGISMEYYLRLEQGRDQHPSGQVIDSIARALQLEPDAETHLRRLARPAPRTARRRTPRPERCSVSVQNLIDNWTTTPALVHGRYMTTLGANAMAVALSPFFSPGVNHLRAAFVEPEMREFYRDWDDMTAKAVGYLRSVIGASVDDPRLVELIGELSLGSERFRTLWARQDARQKTSGITRVLHPQVGALDLHYEKLALPGAPGQMLVTYHAEPGSPSHEGLQLLAHLATPRAQDPVLASRTLR</sequence>
<evidence type="ECO:0000313" key="2">
    <source>
        <dbReference type="EMBL" id="MFC4587586.1"/>
    </source>
</evidence>
<dbReference type="Proteomes" id="UP001595891">
    <property type="component" value="Unassembled WGS sequence"/>
</dbReference>
<organism evidence="2 3">
    <name type="scientific">Sphaerisporangium corydalis</name>
    <dbReference type="NCBI Taxonomy" id="1441875"/>
    <lineage>
        <taxon>Bacteria</taxon>
        <taxon>Bacillati</taxon>
        <taxon>Actinomycetota</taxon>
        <taxon>Actinomycetes</taxon>
        <taxon>Streptosporangiales</taxon>
        <taxon>Streptosporangiaceae</taxon>
        <taxon>Sphaerisporangium</taxon>
    </lineage>
</organism>
<dbReference type="PANTHER" id="PTHR35010:SF2">
    <property type="entry name" value="BLL4672 PROTEIN"/>
    <property type="match status" value="1"/>
</dbReference>
<dbReference type="PANTHER" id="PTHR35010">
    <property type="entry name" value="BLL4672 PROTEIN-RELATED"/>
    <property type="match status" value="1"/>
</dbReference>
<feature type="domain" description="HTH cro/C1-type" evidence="1">
    <location>
        <begin position="35"/>
        <end position="82"/>
    </location>
</feature>
<name>A0ABV9EDI2_9ACTN</name>
<keyword evidence="3" id="KW-1185">Reference proteome</keyword>
<dbReference type="RefSeq" id="WP_262840533.1">
    <property type="nucleotide sequence ID" value="NZ_JANZYP010000001.1"/>
</dbReference>
<dbReference type="InterPro" id="IPR001387">
    <property type="entry name" value="Cro/C1-type_HTH"/>
</dbReference>
<dbReference type="Gene3D" id="1.10.260.40">
    <property type="entry name" value="lambda repressor-like DNA-binding domains"/>
    <property type="match status" value="1"/>
</dbReference>